<evidence type="ECO:0000313" key="2">
    <source>
        <dbReference type="EMBL" id="SFC75525.1"/>
    </source>
</evidence>
<evidence type="ECO:0000259" key="1">
    <source>
        <dbReference type="Pfam" id="PF09992"/>
    </source>
</evidence>
<accession>A0A1I1LRA5</accession>
<gene>
    <name evidence="2" type="ORF">SAMN05421747_12337</name>
</gene>
<sequence length="292" mass="31794">MEEKSAGFANFGPMKKTIPAVFISILWLIHPAFAQSLDSIAVVTKNWKTTSIGKGIVWKHGHFEQLFGSHQDINLVEIDLKKYRKKIRIAADSVRLDSASQMATAHGAVVAINGGFFDMKNGGSVDFVKVDHQVINRTKKPTDRADAVLLISGKKTEIRSAASVDYERNKVPNVLLSGPLLMQNGYAVALAANPFNDNRHPRSAVAVTADRKLIFMVVDGRNKHAAGMNLTELTKLLDWLGADDAMNLDGGGSSTLFVKGATETGVVNHPSDNKQFDHFGQRPVASIIYVAD</sequence>
<dbReference type="Pfam" id="PF09992">
    <property type="entry name" value="NAGPA"/>
    <property type="match status" value="1"/>
</dbReference>
<dbReference type="InterPro" id="IPR018711">
    <property type="entry name" value="NAGPA"/>
</dbReference>
<protein>
    <recommendedName>
        <fullName evidence="1">Phosphodiester glycosidase domain-containing protein</fullName>
    </recommendedName>
</protein>
<dbReference type="STRING" id="623281.SAMN05421747_12337"/>
<reference evidence="2 3" key="1">
    <citation type="submission" date="2016-10" db="EMBL/GenBank/DDBJ databases">
        <authorList>
            <person name="de Groot N.N."/>
        </authorList>
    </citation>
    <scope>NUCLEOTIDE SEQUENCE [LARGE SCALE GENOMIC DNA]</scope>
    <source>
        <strain evidence="2 3">DSM 22900</strain>
    </source>
</reference>
<dbReference type="PANTHER" id="PTHR40446">
    <property type="entry name" value="N-ACETYLGLUCOSAMINE-1-PHOSPHODIESTER ALPHA-N-ACETYLGLUCOSAMINIDASE"/>
    <property type="match status" value="1"/>
</dbReference>
<organism evidence="2 3">
    <name type="scientific">Parapedobacter composti</name>
    <dbReference type="NCBI Taxonomy" id="623281"/>
    <lineage>
        <taxon>Bacteria</taxon>
        <taxon>Pseudomonadati</taxon>
        <taxon>Bacteroidota</taxon>
        <taxon>Sphingobacteriia</taxon>
        <taxon>Sphingobacteriales</taxon>
        <taxon>Sphingobacteriaceae</taxon>
        <taxon>Parapedobacter</taxon>
    </lineage>
</organism>
<keyword evidence="3" id="KW-1185">Reference proteome</keyword>
<dbReference type="AlphaFoldDB" id="A0A1I1LRA5"/>
<evidence type="ECO:0000313" key="3">
    <source>
        <dbReference type="Proteomes" id="UP000199577"/>
    </source>
</evidence>
<feature type="domain" description="Phosphodiester glycosidase" evidence="1">
    <location>
        <begin position="106"/>
        <end position="290"/>
    </location>
</feature>
<proteinExistence type="predicted"/>
<dbReference type="EMBL" id="FOLL01000023">
    <property type="protein sequence ID" value="SFC75525.1"/>
    <property type="molecule type" value="Genomic_DNA"/>
</dbReference>
<dbReference type="PANTHER" id="PTHR40446:SF2">
    <property type="entry name" value="N-ACETYLGLUCOSAMINE-1-PHOSPHODIESTER ALPHA-N-ACETYLGLUCOSAMINIDASE"/>
    <property type="match status" value="1"/>
</dbReference>
<dbReference type="Proteomes" id="UP000199577">
    <property type="component" value="Unassembled WGS sequence"/>
</dbReference>
<name>A0A1I1LRA5_9SPHI</name>